<dbReference type="Pfam" id="PF01541">
    <property type="entry name" value="GIY-YIG"/>
    <property type="match status" value="1"/>
</dbReference>
<keyword evidence="3" id="KW-0378">Hydrolase</keyword>
<accession>A0A4Q0P845</accession>
<evidence type="ECO:0000313" key="3">
    <source>
        <dbReference type="EMBL" id="RXG22894.1"/>
    </source>
</evidence>
<dbReference type="SUPFAM" id="SSF82771">
    <property type="entry name" value="GIY-YIG endonuclease"/>
    <property type="match status" value="1"/>
</dbReference>
<organism evidence="3 4">
    <name type="scientific">Leeuwenhoekiella polynyae</name>
    <dbReference type="NCBI Taxonomy" id="1550906"/>
    <lineage>
        <taxon>Bacteria</taxon>
        <taxon>Pseudomonadati</taxon>
        <taxon>Bacteroidota</taxon>
        <taxon>Flavobacteriia</taxon>
        <taxon>Flavobacteriales</taxon>
        <taxon>Flavobacteriaceae</taxon>
        <taxon>Leeuwenhoekiella</taxon>
    </lineage>
</organism>
<reference evidence="3 4" key="1">
    <citation type="submission" date="2018-07" db="EMBL/GenBank/DDBJ databases">
        <title>Leeuwenhoekiella genomics.</title>
        <authorList>
            <person name="Tahon G."/>
            <person name="Willems A."/>
        </authorList>
    </citation>
    <scope>NUCLEOTIDE SEQUENCE [LARGE SCALE GENOMIC DNA]</scope>
    <source>
        <strain evidence="3 4">LMG 29608</strain>
    </source>
</reference>
<evidence type="ECO:0000313" key="4">
    <source>
        <dbReference type="Proteomes" id="UP000289859"/>
    </source>
</evidence>
<dbReference type="EMBL" id="QOVK01000005">
    <property type="protein sequence ID" value="RXG22894.1"/>
    <property type="molecule type" value="Genomic_DNA"/>
</dbReference>
<protein>
    <submittedName>
        <fullName evidence="3">Putative endonuclease</fullName>
    </submittedName>
</protein>
<dbReference type="Proteomes" id="UP000289859">
    <property type="component" value="Unassembled WGS sequence"/>
</dbReference>
<comment type="caution">
    <text evidence="3">The sequence shown here is derived from an EMBL/GenBank/DDBJ whole genome shotgun (WGS) entry which is preliminary data.</text>
</comment>
<name>A0A4Q0P845_9FLAO</name>
<keyword evidence="3" id="KW-0540">Nuclease</keyword>
<feature type="domain" description="GIY-YIG" evidence="2">
    <location>
        <begin position="1"/>
        <end position="77"/>
    </location>
</feature>
<dbReference type="AlphaFoldDB" id="A0A4Q0P845"/>
<dbReference type="RefSeq" id="WP_128765113.1">
    <property type="nucleotide sequence ID" value="NZ_JBHUOO010000003.1"/>
</dbReference>
<dbReference type="InterPro" id="IPR035901">
    <property type="entry name" value="GIY-YIG_endonuc_sf"/>
</dbReference>
<dbReference type="InterPro" id="IPR000305">
    <property type="entry name" value="GIY-YIG_endonuc"/>
</dbReference>
<dbReference type="CDD" id="cd10449">
    <property type="entry name" value="GIY-YIG_SLX1_like"/>
    <property type="match status" value="1"/>
</dbReference>
<gene>
    <name evidence="3" type="ORF">DSM02_1610</name>
</gene>
<dbReference type="PANTHER" id="PTHR34477">
    <property type="entry name" value="UPF0213 PROTEIN YHBQ"/>
    <property type="match status" value="1"/>
</dbReference>
<evidence type="ECO:0000259" key="2">
    <source>
        <dbReference type="PROSITE" id="PS50164"/>
    </source>
</evidence>
<dbReference type="PANTHER" id="PTHR34477:SF1">
    <property type="entry name" value="UPF0213 PROTEIN YHBQ"/>
    <property type="match status" value="1"/>
</dbReference>
<keyword evidence="4" id="KW-1185">Reference proteome</keyword>
<comment type="similarity">
    <text evidence="1">Belongs to the UPF0213 family.</text>
</comment>
<dbReference type="Gene3D" id="3.40.1440.10">
    <property type="entry name" value="GIY-YIG endonuclease"/>
    <property type="match status" value="1"/>
</dbReference>
<keyword evidence="3" id="KW-0255">Endonuclease</keyword>
<sequence length="79" mass="9396">MYFVYILKSLSTGRNYVGFTKDLDSRLAQHNRGSVTSTKPYRPWEIIYSEDKETQVEARNREKYLKSAAGRRWRKKMGM</sequence>
<dbReference type="OrthoDB" id="1495241at2"/>
<dbReference type="GO" id="GO:0004519">
    <property type="term" value="F:endonuclease activity"/>
    <property type="evidence" value="ECO:0007669"/>
    <property type="project" value="UniProtKB-KW"/>
</dbReference>
<dbReference type="PROSITE" id="PS50164">
    <property type="entry name" value="GIY_YIG"/>
    <property type="match status" value="1"/>
</dbReference>
<proteinExistence type="inferred from homology"/>
<dbReference type="InterPro" id="IPR050190">
    <property type="entry name" value="UPF0213_domain"/>
</dbReference>
<evidence type="ECO:0000256" key="1">
    <source>
        <dbReference type="ARBA" id="ARBA00007435"/>
    </source>
</evidence>